<keyword evidence="8 10" id="KW-0131">Cell cycle</keyword>
<dbReference type="InterPro" id="IPR036565">
    <property type="entry name" value="Mur-like_cat_sf"/>
</dbReference>
<organism evidence="15 16">
    <name type="scientific">Thermotalea metallivorans</name>
    <dbReference type="NCBI Taxonomy" id="520762"/>
    <lineage>
        <taxon>Bacteria</taxon>
        <taxon>Bacillati</taxon>
        <taxon>Bacillota</taxon>
        <taxon>Clostridia</taxon>
        <taxon>Peptostreptococcales</taxon>
        <taxon>Thermotaleaceae</taxon>
        <taxon>Thermotalea</taxon>
    </lineage>
</organism>
<reference evidence="15 16" key="1">
    <citation type="submission" date="2015-12" db="EMBL/GenBank/DDBJ databases">
        <title>Draft genome sequence of the thermoanaerobe Thermotalea metallivorans, an isolate from the runoff channel of the Great Artesian Basin, Australia.</title>
        <authorList>
            <person name="Patel B.K."/>
        </authorList>
    </citation>
    <scope>NUCLEOTIDE SEQUENCE [LARGE SCALE GENOMIC DNA]</scope>
    <source>
        <strain evidence="15 16">B2-1</strain>
    </source>
</reference>
<dbReference type="InterPro" id="IPR004101">
    <property type="entry name" value="Mur_ligase_C"/>
</dbReference>
<dbReference type="AlphaFoldDB" id="A0A140L5V2"/>
<proteinExistence type="inferred from homology"/>
<dbReference type="EMBL" id="LOEE01000030">
    <property type="protein sequence ID" value="KXG75927.1"/>
    <property type="molecule type" value="Genomic_DNA"/>
</dbReference>
<evidence type="ECO:0000259" key="14">
    <source>
        <dbReference type="Pfam" id="PF08245"/>
    </source>
</evidence>
<evidence type="ECO:0000256" key="1">
    <source>
        <dbReference type="ARBA" id="ARBA00022490"/>
    </source>
</evidence>
<evidence type="ECO:0000259" key="13">
    <source>
        <dbReference type="Pfam" id="PF02875"/>
    </source>
</evidence>
<dbReference type="GO" id="GO:0009252">
    <property type="term" value="P:peptidoglycan biosynthetic process"/>
    <property type="evidence" value="ECO:0007669"/>
    <property type="project" value="UniProtKB-UniRule"/>
</dbReference>
<dbReference type="InterPro" id="IPR051046">
    <property type="entry name" value="MurCDEF_CellWall_CoF430Synth"/>
</dbReference>
<dbReference type="Gene3D" id="3.90.190.20">
    <property type="entry name" value="Mur ligase, C-terminal domain"/>
    <property type="match status" value="1"/>
</dbReference>
<dbReference type="GO" id="GO:0008360">
    <property type="term" value="P:regulation of cell shape"/>
    <property type="evidence" value="ECO:0007669"/>
    <property type="project" value="UniProtKB-KW"/>
</dbReference>
<keyword evidence="16" id="KW-1185">Reference proteome</keyword>
<dbReference type="InterPro" id="IPR036615">
    <property type="entry name" value="Mur_ligase_C_dom_sf"/>
</dbReference>
<keyword evidence="7 10" id="KW-0573">Peptidoglycan synthesis</keyword>
<dbReference type="InterPro" id="IPR005863">
    <property type="entry name" value="UDP-N-AcMur_synth"/>
</dbReference>
<evidence type="ECO:0000256" key="9">
    <source>
        <dbReference type="ARBA" id="ARBA00023316"/>
    </source>
</evidence>
<dbReference type="GO" id="GO:0008766">
    <property type="term" value="F:UDP-N-acetylmuramoylalanyl-D-glutamyl-2,6-diaminopimelate-D-alanyl-D-alanine ligase activity"/>
    <property type="evidence" value="ECO:0007669"/>
    <property type="project" value="RHEA"/>
</dbReference>
<dbReference type="PATRIC" id="fig|520762.4.peg.1548"/>
<evidence type="ECO:0000256" key="4">
    <source>
        <dbReference type="ARBA" id="ARBA00022741"/>
    </source>
</evidence>
<feature type="binding site" evidence="10">
    <location>
        <begin position="115"/>
        <end position="121"/>
    </location>
    <ligand>
        <name>ATP</name>
        <dbReference type="ChEBI" id="CHEBI:30616"/>
    </ligand>
</feature>
<dbReference type="InterPro" id="IPR035911">
    <property type="entry name" value="MurE/MurF_N"/>
</dbReference>
<keyword evidence="3 10" id="KW-0132">Cell division</keyword>
<dbReference type="STRING" id="520762.AN619_13900"/>
<dbReference type="EC" id="6.3.2.10" evidence="10 11"/>
<dbReference type="GO" id="GO:0005524">
    <property type="term" value="F:ATP binding"/>
    <property type="evidence" value="ECO:0007669"/>
    <property type="project" value="UniProtKB-UniRule"/>
</dbReference>
<gene>
    <name evidence="10 15" type="primary">murF</name>
    <name evidence="15" type="ORF">AN619_13900</name>
</gene>
<dbReference type="PANTHER" id="PTHR43024:SF1">
    <property type="entry name" value="UDP-N-ACETYLMURAMOYL-TRIPEPTIDE--D-ALANYL-D-ALANINE LIGASE"/>
    <property type="match status" value="1"/>
</dbReference>
<evidence type="ECO:0000256" key="6">
    <source>
        <dbReference type="ARBA" id="ARBA00022960"/>
    </source>
</evidence>
<evidence type="ECO:0000256" key="3">
    <source>
        <dbReference type="ARBA" id="ARBA00022618"/>
    </source>
</evidence>
<dbReference type="Pfam" id="PF02875">
    <property type="entry name" value="Mur_ligase_C"/>
    <property type="match status" value="1"/>
</dbReference>
<dbReference type="GO" id="GO:0051301">
    <property type="term" value="P:cell division"/>
    <property type="evidence" value="ECO:0007669"/>
    <property type="project" value="UniProtKB-KW"/>
</dbReference>
<feature type="domain" description="Mur ligase central" evidence="14">
    <location>
        <begin position="113"/>
        <end position="300"/>
    </location>
</feature>
<dbReference type="GO" id="GO:0047480">
    <property type="term" value="F:UDP-N-acetylmuramoyl-tripeptide-D-alanyl-D-alanine ligase activity"/>
    <property type="evidence" value="ECO:0007669"/>
    <property type="project" value="UniProtKB-UniRule"/>
</dbReference>
<dbReference type="Gene3D" id="3.40.1190.10">
    <property type="entry name" value="Mur-like, catalytic domain"/>
    <property type="match status" value="1"/>
</dbReference>
<dbReference type="SUPFAM" id="SSF63418">
    <property type="entry name" value="MurE/MurF N-terminal domain"/>
    <property type="match status" value="1"/>
</dbReference>
<dbReference type="HAMAP" id="MF_02019">
    <property type="entry name" value="MurF"/>
    <property type="match status" value="1"/>
</dbReference>
<dbReference type="PANTHER" id="PTHR43024">
    <property type="entry name" value="UDP-N-ACETYLMURAMOYL-TRIPEPTIDE--D-ALANYL-D-ALANINE LIGASE"/>
    <property type="match status" value="1"/>
</dbReference>
<dbReference type="RefSeq" id="WP_068555990.1">
    <property type="nucleotide sequence ID" value="NZ_LOEE01000030.1"/>
</dbReference>
<dbReference type="InterPro" id="IPR000713">
    <property type="entry name" value="Mur_ligase_N"/>
</dbReference>
<dbReference type="OrthoDB" id="9801978at2"/>
<dbReference type="GO" id="GO:0071555">
    <property type="term" value="P:cell wall organization"/>
    <property type="evidence" value="ECO:0007669"/>
    <property type="project" value="UniProtKB-KW"/>
</dbReference>
<comment type="pathway">
    <text evidence="10 11">Cell wall biogenesis; peptidoglycan biosynthesis.</text>
</comment>
<feature type="domain" description="Mur ligase C-terminal" evidence="13">
    <location>
        <begin position="323"/>
        <end position="449"/>
    </location>
</feature>
<comment type="subcellular location">
    <subcellularLocation>
        <location evidence="10 11">Cytoplasm</location>
    </subcellularLocation>
</comment>
<evidence type="ECO:0000313" key="16">
    <source>
        <dbReference type="Proteomes" id="UP000070456"/>
    </source>
</evidence>
<dbReference type="Proteomes" id="UP000070456">
    <property type="component" value="Unassembled WGS sequence"/>
</dbReference>
<evidence type="ECO:0000259" key="12">
    <source>
        <dbReference type="Pfam" id="PF01225"/>
    </source>
</evidence>
<evidence type="ECO:0000256" key="7">
    <source>
        <dbReference type="ARBA" id="ARBA00022984"/>
    </source>
</evidence>
<sequence>MMNLTIKEIIQATKGKLIKGSEETTIHGIATDSRKLKPGELFIPFIGEKMNGHVFIEDVLKLGAAGVFTSEKNKDYPIFYAGQSVIQVTDTLKAFQDLARYYMKKFSIPVVGVTGSTGKTSTKDMIYAVLSQKYKVLKNEGNFNNHIGLPLTVFQLEPEHEAAIFEMGMRGLGEIDLLAELVRPDIAVITNIGLSHIERLGSQENILKAKMEITNYFSEENRLVINGDDAYLSTLKDQNLGFHIIYIGIHGRYNYIADNVEDLGENGSRFCLVTEGVKYPFELKVPGKHNIYNALCAIAVGLELGVSMELIQKALKAFEGSKMRLNILHTKENIKVINDAYNASPDSMISALRVLDKTVSNRKIACLGDMLEMGEFAEQGHYLVGREVAKGHIDMLLAAGFHAGHMARGAMENGFPSEKIFICGNNQEAISILKEVLKEGDAVLVKGSRGMKMEEIVEYILERS</sequence>
<dbReference type="Pfam" id="PF01225">
    <property type="entry name" value="Mur_ligase"/>
    <property type="match status" value="1"/>
</dbReference>
<dbReference type="Gene3D" id="3.40.1390.10">
    <property type="entry name" value="MurE/MurF, N-terminal domain"/>
    <property type="match status" value="1"/>
</dbReference>
<dbReference type="Pfam" id="PF08245">
    <property type="entry name" value="Mur_ligase_M"/>
    <property type="match status" value="1"/>
</dbReference>
<dbReference type="SUPFAM" id="SSF53244">
    <property type="entry name" value="MurD-like peptide ligases, peptide-binding domain"/>
    <property type="match status" value="1"/>
</dbReference>
<comment type="caution">
    <text evidence="15">The sequence shown here is derived from an EMBL/GenBank/DDBJ whole genome shotgun (WGS) entry which is preliminary data.</text>
</comment>
<comment type="function">
    <text evidence="10 11">Involved in cell wall formation. Catalyzes the final step in the synthesis of UDP-N-acetylmuramoyl-pentapeptide, the precursor of murein.</text>
</comment>
<evidence type="ECO:0000256" key="5">
    <source>
        <dbReference type="ARBA" id="ARBA00022840"/>
    </source>
</evidence>
<dbReference type="NCBIfam" id="TIGR01143">
    <property type="entry name" value="murF"/>
    <property type="match status" value="1"/>
</dbReference>
<evidence type="ECO:0000256" key="11">
    <source>
        <dbReference type="RuleBase" id="RU004136"/>
    </source>
</evidence>
<evidence type="ECO:0000313" key="15">
    <source>
        <dbReference type="EMBL" id="KXG75927.1"/>
    </source>
</evidence>
<keyword evidence="6 10" id="KW-0133">Cell shape</keyword>
<keyword evidence="1 10" id="KW-0963">Cytoplasm</keyword>
<feature type="domain" description="Mur ligase N-terminal catalytic" evidence="12">
    <location>
        <begin position="25"/>
        <end position="102"/>
    </location>
</feature>
<dbReference type="UniPathway" id="UPA00219"/>
<keyword evidence="5 10" id="KW-0067">ATP-binding</keyword>
<evidence type="ECO:0000256" key="10">
    <source>
        <dbReference type="HAMAP-Rule" id="MF_02019"/>
    </source>
</evidence>
<dbReference type="InterPro" id="IPR013221">
    <property type="entry name" value="Mur_ligase_cen"/>
</dbReference>
<keyword evidence="2 10" id="KW-0436">Ligase</keyword>
<dbReference type="SUPFAM" id="SSF53623">
    <property type="entry name" value="MurD-like peptide ligases, catalytic domain"/>
    <property type="match status" value="1"/>
</dbReference>
<evidence type="ECO:0000256" key="2">
    <source>
        <dbReference type="ARBA" id="ARBA00022598"/>
    </source>
</evidence>
<keyword evidence="4 10" id="KW-0547">Nucleotide-binding</keyword>
<comment type="catalytic activity">
    <reaction evidence="10 11">
        <text>D-alanyl-D-alanine + UDP-N-acetyl-alpha-D-muramoyl-L-alanyl-gamma-D-glutamyl-meso-2,6-diaminopimelate + ATP = UDP-N-acetyl-alpha-D-muramoyl-L-alanyl-gamma-D-glutamyl-meso-2,6-diaminopimeloyl-D-alanyl-D-alanine + ADP + phosphate + H(+)</text>
        <dbReference type="Rhea" id="RHEA:28374"/>
        <dbReference type="ChEBI" id="CHEBI:15378"/>
        <dbReference type="ChEBI" id="CHEBI:30616"/>
        <dbReference type="ChEBI" id="CHEBI:43474"/>
        <dbReference type="ChEBI" id="CHEBI:57822"/>
        <dbReference type="ChEBI" id="CHEBI:61386"/>
        <dbReference type="ChEBI" id="CHEBI:83905"/>
        <dbReference type="ChEBI" id="CHEBI:456216"/>
        <dbReference type="EC" id="6.3.2.10"/>
    </reaction>
</comment>
<dbReference type="GO" id="GO:0005737">
    <property type="term" value="C:cytoplasm"/>
    <property type="evidence" value="ECO:0007669"/>
    <property type="project" value="UniProtKB-SubCell"/>
</dbReference>
<name>A0A140L5V2_9FIRM</name>
<accession>A0A140L5V2</accession>
<comment type="similarity">
    <text evidence="10">Belongs to the MurCDEF family. MurF subfamily.</text>
</comment>
<keyword evidence="9 10" id="KW-0961">Cell wall biogenesis/degradation</keyword>
<evidence type="ECO:0000256" key="8">
    <source>
        <dbReference type="ARBA" id="ARBA00023306"/>
    </source>
</evidence>
<protein>
    <recommendedName>
        <fullName evidence="10 11">UDP-N-acetylmuramoyl-tripeptide--D-alanyl-D-alanine ligase</fullName>
        <ecNumber evidence="10 11">6.3.2.10</ecNumber>
    </recommendedName>
    <alternativeName>
        <fullName evidence="10">D-alanyl-D-alanine-adding enzyme</fullName>
    </alternativeName>
</protein>